<name>A0A368VVB8_9ACTN</name>
<keyword evidence="1" id="KW-0812">Transmembrane</keyword>
<evidence type="ECO:0000256" key="1">
    <source>
        <dbReference type="SAM" id="Phobius"/>
    </source>
</evidence>
<feature type="transmembrane region" description="Helical" evidence="1">
    <location>
        <begin position="21"/>
        <end position="38"/>
    </location>
</feature>
<organism evidence="2 3">
    <name type="scientific">Halopolyspora algeriensis</name>
    <dbReference type="NCBI Taxonomy" id="1500506"/>
    <lineage>
        <taxon>Bacteria</taxon>
        <taxon>Bacillati</taxon>
        <taxon>Actinomycetota</taxon>
        <taxon>Actinomycetes</taxon>
        <taxon>Actinomycetes incertae sedis</taxon>
        <taxon>Halopolyspora</taxon>
    </lineage>
</organism>
<dbReference type="RefSeq" id="WP_114452351.1">
    <property type="nucleotide sequence ID" value="NZ_QPJC01000003.1"/>
</dbReference>
<keyword evidence="3" id="KW-1185">Reference proteome</keyword>
<gene>
    <name evidence="2" type="ORF">DFQ14_103203</name>
</gene>
<comment type="caution">
    <text evidence="2">The sequence shown here is derived from an EMBL/GenBank/DDBJ whole genome shotgun (WGS) entry which is preliminary data.</text>
</comment>
<feature type="transmembrane region" description="Helical" evidence="1">
    <location>
        <begin position="82"/>
        <end position="101"/>
    </location>
</feature>
<dbReference type="Proteomes" id="UP000253495">
    <property type="component" value="Unassembled WGS sequence"/>
</dbReference>
<dbReference type="EMBL" id="QPJC01000003">
    <property type="protein sequence ID" value="RCW45236.1"/>
    <property type="molecule type" value="Genomic_DNA"/>
</dbReference>
<evidence type="ECO:0000313" key="2">
    <source>
        <dbReference type="EMBL" id="RCW45236.1"/>
    </source>
</evidence>
<keyword evidence="1" id="KW-1133">Transmembrane helix</keyword>
<dbReference type="AlphaFoldDB" id="A0A368VVB8"/>
<protein>
    <submittedName>
        <fullName evidence="2">Uncharacterized protein</fullName>
    </submittedName>
</protein>
<reference evidence="2 3" key="1">
    <citation type="submission" date="2018-07" db="EMBL/GenBank/DDBJ databases">
        <title>Genomic Encyclopedia of Type Strains, Phase III (KMG-III): the genomes of soil and plant-associated and newly described type strains.</title>
        <authorList>
            <person name="Whitman W."/>
        </authorList>
    </citation>
    <scope>NUCLEOTIDE SEQUENCE [LARGE SCALE GENOMIC DNA]</scope>
    <source>
        <strain evidence="2 3">CECT 8575</strain>
    </source>
</reference>
<sequence>MSTDRATGTASASARQVGAELLRGLTAAGLLMSAVVHFELWAQGVDEVPVIGPLFLLNAIGGLVIALAVLTWKHWLPVLASIGFNVLTLVAFALAVTVGLFGSQEVAAGVPQALAGIAELVALVCAVALLVVGTRSRVR</sequence>
<dbReference type="OrthoDB" id="4325786at2"/>
<evidence type="ECO:0000313" key="3">
    <source>
        <dbReference type="Proteomes" id="UP000253495"/>
    </source>
</evidence>
<keyword evidence="1" id="KW-0472">Membrane</keyword>
<accession>A0A368VVB8</accession>
<feature type="transmembrane region" description="Helical" evidence="1">
    <location>
        <begin position="50"/>
        <end position="70"/>
    </location>
</feature>
<feature type="transmembrane region" description="Helical" evidence="1">
    <location>
        <begin position="113"/>
        <end position="133"/>
    </location>
</feature>
<proteinExistence type="predicted"/>